<dbReference type="SMART" id="SM01323">
    <property type="entry name" value="YajC"/>
    <property type="match status" value="1"/>
</dbReference>
<evidence type="ECO:0000256" key="4">
    <source>
        <dbReference type="ARBA" id="ARBA00022475"/>
    </source>
</evidence>
<evidence type="ECO:0000256" key="5">
    <source>
        <dbReference type="ARBA" id="ARBA00022692"/>
    </source>
</evidence>
<reference evidence="11" key="1">
    <citation type="submission" date="2020-11" db="EMBL/GenBank/DDBJ databases">
        <title>Nocardioides sp. CBS4Y-1, whole genome shotgun sequence.</title>
        <authorList>
            <person name="Tuo L."/>
        </authorList>
    </citation>
    <scope>NUCLEOTIDE SEQUENCE</scope>
    <source>
        <strain evidence="11">CBS4Y-1</strain>
    </source>
</reference>
<dbReference type="GO" id="GO:0005886">
    <property type="term" value="C:plasma membrane"/>
    <property type="evidence" value="ECO:0007669"/>
    <property type="project" value="UniProtKB-SubCell"/>
</dbReference>
<evidence type="ECO:0000256" key="2">
    <source>
        <dbReference type="ARBA" id="ARBA00006742"/>
    </source>
</evidence>
<comment type="similarity">
    <text evidence="2">Belongs to the YajC family.</text>
</comment>
<comment type="caution">
    <text evidence="11">The sequence shown here is derived from an EMBL/GenBank/DDBJ whole genome shotgun (WGS) entry which is preliminary data.</text>
</comment>
<dbReference type="NCBIfam" id="TIGR00739">
    <property type="entry name" value="yajC"/>
    <property type="match status" value="1"/>
</dbReference>
<proteinExistence type="inferred from homology"/>
<evidence type="ECO:0000256" key="9">
    <source>
        <dbReference type="ARBA" id="ARBA00023136"/>
    </source>
</evidence>
<evidence type="ECO:0000256" key="3">
    <source>
        <dbReference type="ARBA" id="ARBA00022448"/>
    </source>
</evidence>
<dbReference type="PANTHER" id="PTHR33909:SF1">
    <property type="entry name" value="SEC TRANSLOCON ACCESSORY COMPLEX SUBUNIT YAJC"/>
    <property type="match status" value="1"/>
</dbReference>
<dbReference type="Proteomes" id="UP000656804">
    <property type="component" value="Unassembled WGS sequence"/>
</dbReference>
<comment type="subcellular location">
    <subcellularLocation>
        <location evidence="1">Cell membrane</location>
        <topology evidence="1">Single-pass membrane protein</topology>
    </subcellularLocation>
</comment>
<evidence type="ECO:0000313" key="11">
    <source>
        <dbReference type="EMBL" id="MBF4162203.1"/>
    </source>
</evidence>
<organism evidence="11 12">
    <name type="scientific">Nocardioides acrostichi</name>
    <dbReference type="NCBI Taxonomy" id="2784339"/>
    <lineage>
        <taxon>Bacteria</taxon>
        <taxon>Bacillati</taxon>
        <taxon>Actinomycetota</taxon>
        <taxon>Actinomycetes</taxon>
        <taxon>Propionibacteriales</taxon>
        <taxon>Nocardioidaceae</taxon>
        <taxon>Nocardioides</taxon>
    </lineage>
</organism>
<dbReference type="InterPro" id="IPR003849">
    <property type="entry name" value="Preprotein_translocase_YajC"/>
</dbReference>
<keyword evidence="4" id="KW-1003">Cell membrane</keyword>
<evidence type="ECO:0000313" key="12">
    <source>
        <dbReference type="Proteomes" id="UP000656804"/>
    </source>
</evidence>
<keyword evidence="3" id="KW-0813">Transport</keyword>
<evidence type="ECO:0000256" key="1">
    <source>
        <dbReference type="ARBA" id="ARBA00004162"/>
    </source>
</evidence>
<evidence type="ECO:0000256" key="6">
    <source>
        <dbReference type="ARBA" id="ARBA00022927"/>
    </source>
</evidence>
<evidence type="ECO:0000256" key="7">
    <source>
        <dbReference type="ARBA" id="ARBA00022989"/>
    </source>
</evidence>
<dbReference type="PANTHER" id="PTHR33909">
    <property type="entry name" value="SEC TRANSLOCON ACCESSORY COMPLEX SUBUNIT YAJC"/>
    <property type="match status" value="1"/>
</dbReference>
<keyword evidence="12" id="KW-1185">Reference proteome</keyword>
<keyword evidence="7" id="KW-1133">Transmembrane helix</keyword>
<accession>A0A930YB88</accession>
<evidence type="ECO:0000256" key="8">
    <source>
        <dbReference type="ARBA" id="ARBA00023010"/>
    </source>
</evidence>
<dbReference type="EMBL" id="JADIVZ010000004">
    <property type="protein sequence ID" value="MBF4162203.1"/>
    <property type="molecule type" value="Genomic_DNA"/>
</dbReference>
<dbReference type="GO" id="GO:0015031">
    <property type="term" value="P:protein transport"/>
    <property type="evidence" value="ECO:0007669"/>
    <property type="project" value="UniProtKB-KW"/>
</dbReference>
<keyword evidence="6" id="KW-0653">Protein transport</keyword>
<keyword evidence="5" id="KW-0812">Transmembrane</keyword>
<gene>
    <name evidence="11" type="primary">yajC</name>
    <name evidence="11" type="ORF">ISG29_10905</name>
</gene>
<keyword evidence="9" id="KW-0472">Membrane</keyword>
<protein>
    <submittedName>
        <fullName evidence="11">Preprotein translocase subunit YajC</fullName>
    </submittedName>
</protein>
<evidence type="ECO:0000256" key="10">
    <source>
        <dbReference type="SAM" id="MobiDB-lite"/>
    </source>
</evidence>
<sequence length="112" mass="12186">MLPLLVIAVIFWLLIVRPQTRRNRELMTMQRSLGVGDEVMLTSGVYGILRALDDPDDPDDTAVSVEIADGVVIRVARAAVGQKVAPLAGTEDEQATDLTLDKNPDPTSDEEN</sequence>
<feature type="region of interest" description="Disordered" evidence="10">
    <location>
        <begin position="86"/>
        <end position="112"/>
    </location>
</feature>
<name>A0A930YB88_9ACTN</name>
<dbReference type="AlphaFoldDB" id="A0A930YB88"/>
<dbReference type="Pfam" id="PF02699">
    <property type="entry name" value="YajC"/>
    <property type="match status" value="1"/>
</dbReference>
<keyword evidence="8" id="KW-0811">Translocation</keyword>